<dbReference type="RefSeq" id="XP_041158654.1">
    <property type="nucleotide sequence ID" value="XM_041298090.1"/>
</dbReference>
<keyword evidence="2" id="KW-1185">Reference proteome</keyword>
<dbReference type="EMBL" id="JABBWE010000040">
    <property type="protein sequence ID" value="KAG1791916.1"/>
    <property type="molecule type" value="Genomic_DNA"/>
</dbReference>
<reference evidence="1" key="1">
    <citation type="journal article" date="2020" name="New Phytol.">
        <title>Comparative genomics reveals dynamic genome evolution in host specialist ectomycorrhizal fungi.</title>
        <authorList>
            <person name="Lofgren L.A."/>
            <person name="Nguyen N.H."/>
            <person name="Vilgalys R."/>
            <person name="Ruytinx J."/>
            <person name="Liao H.L."/>
            <person name="Branco S."/>
            <person name="Kuo A."/>
            <person name="LaButti K."/>
            <person name="Lipzen A."/>
            <person name="Andreopoulos W."/>
            <person name="Pangilinan J."/>
            <person name="Riley R."/>
            <person name="Hundley H."/>
            <person name="Na H."/>
            <person name="Barry K."/>
            <person name="Grigoriev I.V."/>
            <person name="Stajich J.E."/>
            <person name="Kennedy P.G."/>
        </authorList>
    </citation>
    <scope>NUCLEOTIDE SEQUENCE</scope>
    <source>
        <strain evidence="1">S12</strain>
    </source>
</reference>
<dbReference type="OrthoDB" id="2684123at2759"/>
<name>A0A9P7AMS4_9AGAM</name>
<sequence>MFHSSRSAFLQLPSIPYGISNLEYQSFLDFLMDERQAYKKIPDDRFSIDACVCTVLPVNC</sequence>
<gene>
    <name evidence="1" type="ORF">HD556DRAFT_1240043</name>
</gene>
<protein>
    <submittedName>
        <fullName evidence="1">Uncharacterized protein</fullName>
    </submittedName>
</protein>
<dbReference type="Proteomes" id="UP000719766">
    <property type="component" value="Unassembled WGS sequence"/>
</dbReference>
<dbReference type="GeneID" id="64591854"/>
<organism evidence="1 2">
    <name type="scientific">Suillus plorans</name>
    <dbReference type="NCBI Taxonomy" id="116603"/>
    <lineage>
        <taxon>Eukaryota</taxon>
        <taxon>Fungi</taxon>
        <taxon>Dikarya</taxon>
        <taxon>Basidiomycota</taxon>
        <taxon>Agaricomycotina</taxon>
        <taxon>Agaricomycetes</taxon>
        <taxon>Agaricomycetidae</taxon>
        <taxon>Boletales</taxon>
        <taxon>Suillineae</taxon>
        <taxon>Suillaceae</taxon>
        <taxon>Suillus</taxon>
    </lineage>
</organism>
<proteinExistence type="predicted"/>
<accession>A0A9P7AMS4</accession>
<evidence type="ECO:0000313" key="2">
    <source>
        <dbReference type="Proteomes" id="UP000719766"/>
    </source>
</evidence>
<comment type="caution">
    <text evidence="1">The sequence shown here is derived from an EMBL/GenBank/DDBJ whole genome shotgun (WGS) entry which is preliminary data.</text>
</comment>
<evidence type="ECO:0000313" key="1">
    <source>
        <dbReference type="EMBL" id="KAG1791916.1"/>
    </source>
</evidence>
<dbReference type="AlphaFoldDB" id="A0A9P7AMS4"/>